<evidence type="ECO:0000313" key="2">
    <source>
        <dbReference type="EMBL" id="XAY03690.1"/>
    </source>
</evidence>
<reference evidence="2" key="1">
    <citation type="submission" date="2022-12" db="EMBL/GenBank/DDBJ databases">
        <title>Paraconexibacter alkalitolerans sp. nov. and Baekduia alba sp. nov., isolated from soil and emended description of the genera Paraconexibacter (Chun et al., 2020) and Baekduia (An et al., 2020).</title>
        <authorList>
            <person name="Vieira S."/>
            <person name="Huber K.J."/>
            <person name="Geppert A."/>
            <person name="Wolf J."/>
            <person name="Neumann-Schaal M."/>
            <person name="Muesken M."/>
            <person name="Overmann J."/>
        </authorList>
    </citation>
    <scope>NUCLEOTIDE SEQUENCE</scope>
    <source>
        <strain evidence="2">AEG42_29</strain>
    </source>
</reference>
<feature type="domain" description="ChsH2 C-terminal OB-fold" evidence="1">
    <location>
        <begin position="38"/>
        <end position="97"/>
    </location>
</feature>
<dbReference type="AlphaFoldDB" id="A0AAU7APX6"/>
<dbReference type="RefSeq" id="WP_354700244.1">
    <property type="nucleotide sequence ID" value="NZ_CP114014.1"/>
</dbReference>
<sequence length="109" mass="11808">MESPAFTFAAHAARQELAYQVDAAGLPLWPPQVRGAGWRVSDGLGTVYATTTLRRAGEEPLDLSLVDLDDGVRLMSRIVGVAPEDVSIGMRVRLTWDGEVPLFTPEQDG</sequence>
<dbReference type="InterPro" id="IPR012340">
    <property type="entry name" value="NA-bd_OB-fold"/>
</dbReference>
<evidence type="ECO:0000259" key="1">
    <source>
        <dbReference type="Pfam" id="PF01796"/>
    </source>
</evidence>
<name>A0AAU7APX6_9ACTN</name>
<dbReference type="KEGG" id="parq:DSM112329_00510"/>
<dbReference type="InterPro" id="IPR002878">
    <property type="entry name" value="ChsH2_C"/>
</dbReference>
<gene>
    <name evidence="2" type="ORF">DSM112329_00510</name>
</gene>
<dbReference type="Pfam" id="PF01796">
    <property type="entry name" value="OB_ChsH2_C"/>
    <property type="match status" value="1"/>
</dbReference>
<accession>A0AAU7APX6</accession>
<dbReference type="SUPFAM" id="SSF50249">
    <property type="entry name" value="Nucleic acid-binding proteins"/>
    <property type="match status" value="1"/>
</dbReference>
<protein>
    <recommendedName>
        <fullName evidence="1">ChsH2 C-terminal OB-fold domain-containing protein</fullName>
    </recommendedName>
</protein>
<proteinExistence type="predicted"/>
<dbReference type="EMBL" id="CP114014">
    <property type="protein sequence ID" value="XAY03690.1"/>
    <property type="molecule type" value="Genomic_DNA"/>
</dbReference>
<organism evidence="2">
    <name type="scientific">Paraconexibacter sp. AEG42_29</name>
    <dbReference type="NCBI Taxonomy" id="2997339"/>
    <lineage>
        <taxon>Bacteria</taxon>
        <taxon>Bacillati</taxon>
        <taxon>Actinomycetota</taxon>
        <taxon>Thermoleophilia</taxon>
        <taxon>Solirubrobacterales</taxon>
        <taxon>Paraconexibacteraceae</taxon>
        <taxon>Paraconexibacter</taxon>
    </lineage>
</organism>